<keyword evidence="6 9" id="KW-0408">Iron</keyword>
<dbReference type="PANTHER" id="PTHR30109">
    <property type="entry name" value="HYDROXYLAMINE REDUCTASE"/>
    <property type="match status" value="1"/>
</dbReference>
<feature type="binding site" evidence="10">
    <location>
        <position position="504"/>
    </location>
    <ligand>
        <name>[Ni-4Fe-4S] cluster</name>
        <dbReference type="ChEBI" id="CHEBI:47739"/>
    </ligand>
</feature>
<evidence type="ECO:0000256" key="7">
    <source>
        <dbReference type="ARBA" id="ARBA00023014"/>
    </source>
</evidence>
<dbReference type="GO" id="GO:0042542">
    <property type="term" value="P:response to hydrogen peroxide"/>
    <property type="evidence" value="ECO:0007669"/>
    <property type="project" value="TreeGrafter"/>
</dbReference>
<keyword evidence="4 9" id="KW-0479">Metal-binding</keyword>
<dbReference type="GO" id="GO:0050418">
    <property type="term" value="F:hydroxylamine reductase activity"/>
    <property type="evidence" value="ECO:0007669"/>
    <property type="project" value="TreeGrafter"/>
</dbReference>
<feature type="binding site" evidence="10">
    <location>
        <position position="61"/>
    </location>
    <ligand>
        <name>[4Fe-4S] cluster</name>
        <dbReference type="ChEBI" id="CHEBI:49883"/>
        <label>2</label>
    </ligand>
</feature>
<dbReference type="EMBL" id="JACNJH010000115">
    <property type="protein sequence ID" value="MBC8360963.1"/>
    <property type="molecule type" value="Genomic_DNA"/>
</dbReference>
<keyword evidence="7 9" id="KW-0411">Iron-sulfur</keyword>
<dbReference type="SUPFAM" id="SSF56821">
    <property type="entry name" value="Prismane protein-like"/>
    <property type="match status" value="1"/>
</dbReference>
<dbReference type="PIRSF" id="PIRSF005023">
    <property type="entry name" value="CODH"/>
    <property type="match status" value="1"/>
</dbReference>
<accession>A0A8J6NVU4</accession>
<dbReference type="Pfam" id="PF03063">
    <property type="entry name" value="Prismane"/>
    <property type="match status" value="1"/>
</dbReference>
<dbReference type="AlphaFoldDB" id="A0A8J6NVU4"/>
<evidence type="ECO:0000256" key="2">
    <source>
        <dbReference type="ARBA" id="ARBA00022485"/>
    </source>
</evidence>
<dbReference type="InterPro" id="IPR016101">
    <property type="entry name" value="CO_DH_a-bundle"/>
</dbReference>
<comment type="catalytic activity">
    <reaction evidence="8 9">
        <text>CO + 2 oxidized [2Fe-2S]-[ferredoxin] + H2O = 2 reduced [2Fe-2S]-[ferredoxin] + CO2 + 2 H(+)</text>
        <dbReference type="Rhea" id="RHEA:21040"/>
        <dbReference type="Rhea" id="RHEA-COMP:10000"/>
        <dbReference type="Rhea" id="RHEA-COMP:10001"/>
        <dbReference type="ChEBI" id="CHEBI:15377"/>
        <dbReference type="ChEBI" id="CHEBI:15378"/>
        <dbReference type="ChEBI" id="CHEBI:16526"/>
        <dbReference type="ChEBI" id="CHEBI:17245"/>
        <dbReference type="ChEBI" id="CHEBI:33737"/>
        <dbReference type="ChEBI" id="CHEBI:33738"/>
        <dbReference type="EC" id="1.2.7.4"/>
    </reaction>
</comment>
<evidence type="ECO:0000256" key="10">
    <source>
        <dbReference type="PIRSR" id="PIRSR005023-1"/>
    </source>
</evidence>
<keyword evidence="2 9" id="KW-0004">4Fe-4S</keyword>
<gene>
    <name evidence="11" type="primary">cooS</name>
    <name evidence="11" type="ORF">H8E23_06165</name>
</gene>
<evidence type="ECO:0000256" key="4">
    <source>
        <dbReference type="ARBA" id="ARBA00022723"/>
    </source>
</evidence>
<feature type="binding site" evidence="10">
    <location>
        <position position="60"/>
    </location>
    <ligand>
        <name>[4Fe-4S] cluster</name>
        <dbReference type="ChEBI" id="CHEBI:49883"/>
        <label>1</label>
        <note>ligand shared between dimeric partners</note>
    </ligand>
</feature>
<dbReference type="Gene3D" id="3.40.50.2030">
    <property type="match status" value="2"/>
</dbReference>
<evidence type="ECO:0000313" key="12">
    <source>
        <dbReference type="Proteomes" id="UP000603434"/>
    </source>
</evidence>
<keyword evidence="5 9" id="KW-0560">Oxidoreductase</keyword>
<dbReference type="InterPro" id="IPR011254">
    <property type="entry name" value="Prismane-like_sf"/>
</dbReference>
<dbReference type="Gene3D" id="1.20.1270.30">
    <property type="match status" value="1"/>
</dbReference>
<evidence type="ECO:0000256" key="3">
    <source>
        <dbReference type="ARBA" id="ARBA00022596"/>
    </source>
</evidence>
<evidence type="ECO:0000313" key="11">
    <source>
        <dbReference type="EMBL" id="MBC8360963.1"/>
    </source>
</evidence>
<feature type="binding site" evidence="10">
    <location>
        <position position="323"/>
    </location>
    <ligand>
        <name>[Ni-4Fe-4S] cluster</name>
        <dbReference type="ChEBI" id="CHEBI:47739"/>
    </ligand>
</feature>
<dbReference type="GO" id="GO:0004601">
    <property type="term" value="F:peroxidase activity"/>
    <property type="evidence" value="ECO:0007669"/>
    <property type="project" value="TreeGrafter"/>
</dbReference>
<dbReference type="EC" id="1.2.7.4" evidence="9"/>
<keyword evidence="3 10" id="KW-0533">Nickel</keyword>
<feature type="binding site" evidence="10">
    <location>
        <position position="64"/>
    </location>
    <ligand>
        <name>[4Fe-4S] cluster</name>
        <dbReference type="ChEBI" id="CHEBI:49883"/>
        <label>2</label>
    </ligand>
</feature>
<comment type="cofactor">
    <cofactor evidence="1">
        <name>[4Fe-4S] cluster</name>
        <dbReference type="ChEBI" id="CHEBI:49883"/>
    </cofactor>
</comment>
<dbReference type="GO" id="GO:0006091">
    <property type="term" value="P:generation of precursor metabolites and energy"/>
    <property type="evidence" value="ECO:0007669"/>
    <property type="project" value="InterPro"/>
</dbReference>
<dbReference type="InterPro" id="IPR004137">
    <property type="entry name" value="HCP/CODH"/>
</dbReference>
<proteinExistence type="predicted"/>
<feature type="binding site" evidence="10">
    <location>
        <position position="287"/>
    </location>
    <ligand>
        <name>[Ni-4Fe-4S] cluster</name>
        <dbReference type="ChEBI" id="CHEBI:47739"/>
    </ligand>
</feature>
<feature type="binding site" evidence="10">
    <location>
        <position position="546"/>
    </location>
    <ligand>
        <name>[Ni-4Fe-4S] cluster</name>
        <dbReference type="ChEBI" id="CHEBI:47739"/>
    </ligand>
</feature>
<dbReference type="PANTHER" id="PTHR30109:SF4">
    <property type="entry name" value="CARBON MONOXIDE DEHYDROGENASE"/>
    <property type="match status" value="1"/>
</dbReference>
<dbReference type="Proteomes" id="UP000603434">
    <property type="component" value="Unassembled WGS sequence"/>
</dbReference>
<feature type="binding site" evidence="10">
    <location>
        <position position="474"/>
    </location>
    <ligand>
        <name>[Ni-4Fe-4S] cluster</name>
        <dbReference type="ChEBI" id="CHEBI:47739"/>
    </ligand>
</feature>
<name>A0A8J6NVU4_9BACT</name>
<comment type="caution">
    <text evidence="11">The sequence shown here is derived from an EMBL/GenBank/DDBJ whole genome shotgun (WGS) entry which is preliminary data.</text>
</comment>
<dbReference type="GO" id="GO:0016151">
    <property type="term" value="F:nickel cation binding"/>
    <property type="evidence" value="ECO:0007669"/>
    <property type="project" value="InterPro"/>
</dbReference>
<feature type="binding site" evidence="10">
    <location>
        <position position="52"/>
    </location>
    <ligand>
        <name>[4Fe-4S] cluster</name>
        <dbReference type="ChEBI" id="CHEBI:49883"/>
        <label>1</label>
        <note>ligand shared between dimeric partners</note>
    </ligand>
</feature>
<sequence length="680" mass="74043">MTEEIKEKAAKEKKTADAAEASIDPATQQMIKRAQELGIETVFDRAVTMKPCNIGMQGTCCKNCAMGPCRLPLPKAGIEGEDTRKGLCGATANTIAARNFARMVAGGASAHSDHGRCVAEVFRAAARKESEDYKIKDPVKLLAIAPHLGVATKVEVDGEQKDRDLDEIALEVADKALAEWGKSEGELLYLKRAPAPLYERWKKLGVLPRNIDREVVEIMHRTHMGVDQDYKNLVKQCTRAALADGWGGSMLATDLQDVLFGTPSPVQSEANLGIMKADHVNIIVHGHEPVLSEMIVAAAQSRDMLDYAKSKGAKGIQLGGICCTGNEILQRHGIPPAGTFLQQELAIITGACDAMVVDIQCIFQNLANVAKCFHTKLITTHPIARMEQANVIHIEFDEHHAMEDAKKIVKMAIDAFTERRAEVMIPKYKATQIAGFGVESIEYHLGGTFRGSYYTLNDNIINGRIRGVAGVVGCNNARTRHNEAHITIVKELIKNDVLVLTTGCNGIACAMEGLLTPESARVFCGPGLAEVCETVGIPPVLHLGSCVDNSRILLAATEVVNAGGLGKDICDLPAAGSAPEWMSEKAISIGHYFVTSGVYTVFGYHMPLDGAPVFRDYLYNELEKIYGGMWDCEPDPIKHAHKMIAHIDKKRKALGIDKARERVLMDMADRQKLEASSQKD</sequence>
<feature type="binding site" evidence="10">
    <location>
        <position position="88"/>
    </location>
    <ligand>
        <name>[4Fe-4S] cluster</name>
        <dbReference type="ChEBI" id="CHEBI:49883"/>
        <label>2</label>
    </ligand>
</feature>
<protein>
    <recommendedName>
        <fullName evidence="9">Carbon monoxide dehydrogenase</fullName>
        <ecNumber evidence="9">1.2.7.4</ecNumber>
    </recommendedName>
</protein>
<dbReference type="InterPro" id="IPR016099">
    <property type="entry name" value="Prismane-like_a/b-sand"/>
</dbReference>
<dbReference type="InterPro" id="IPR010047">
    <property type="entry name" value="CODH"/>
</dbReference>
<evidence type="ECO:0000256" key="8">
    <source>
        <dbReference type="ARBA" id="ARBA00048733"/>
    </source>
</evidence>
<evidence type="ECO:0000256" key="6">
    <source>
        <dbReference type="ARBA" id="ARBA00023004"/>
    </source>
</evidence>
<dbReference type="GO" id="GO:0043885">
    <property type="term" value="F:anaerobic carbon-monoxide dehydrogenase activity"/>
    <property type="evidence" value="ECO:0007669"/>
    <property type="project" value="UniProtKB-UniRule"/>
</dbReference>
<reference evidence="11 12" key="1">
    <citation type="submission" date="2020-08" db="EMBL/GenBank/DDBJ databases">
        <title>Bridging the membrane lipid divide: bacteria of the FCB group superphylum have the potential to synthesize archaeal ether lipids.</title>
        <authorList>
            <person name="Villanueva L."/>
            <person name="Von Meijenfeldt F.A.B."/>
            <person name="Westbye A.B."/>
            <person name="Yadav S."/>
            <person name="Hopmans E.C."/>
            <person name="Dutilh B.E."/>
            <person name="Sinninghe Damste J.S."/>
        </authorList>
    </citation>
    <scope>NUCLEOTIDE SEQUENCE [LARGE SCALE GENOMIC DNA]</scope>
    <source>
        <strain evidence="11">NIOZ-UU30</strain>
    </source>
</reference>
<evidence type="ECO:0000256" key="9">
    <source>
        <dbReference type="PIRNR" id="PIRNR005023"/>
    </source>
</evidence>
<dbReference type="NCBIfam" id="TIGR01702">
    <property type="entry name" value="CO_DH_cata"/>
    <property type="match status" value="1"/>
</dbReference>
<dbReference type="GO" id="GO:0051539">
    <property type="term" value="F:4 iron, 4 sulfur cluster binding"/>
    <property type="evidence" value="ECO:0007669"/>
    <property type="project" value="UniProtKB-UniRule"/>
</dbReference>
<evidence type="ECO:0000256" key="5">
    <source>
        <dbReference type="ARBA" id="ARBA00023002"/>
    </source>
</evidence>
<feature type="binding site" evidence="10">
    <location>
        <position position="69"/>
    </location>
    <ligand>
        <name>[4Fe-4S] cluster</name>
        <dbReference type="ChEBI" id="CHEBI:49883"/>
        <label>2</label>
    </ligand>
</feature>
<organism evidence="11 12">
    <name type="scientific">Candidatus Desulfatibia profunda</name>
    <dbReference type="NCBI Taxonomy" id="2841695"/>
    <lineage>
        <taxon>Bacteria</taxon>
        <taxon>Pseudomonadati</taxon>
        <taxon>Thermodesulfobacteriota</taxon>
        <taxon>Desulfobacteria</taxon>
        <taxon>Desulfobacterales</taxon>
        <taxon>Desulfobacterales incertae sedis</taxon>
        <taxon>Candidatus Desulfatibia</taxon>
    </lineage>
</organism>
<feature type="binding site" evidence="10">
    <location>
        <position position="361"/>
    </location>
    <ligand>
        <name>[Ni-4Fe-4S] cluster</name>
        <dbReference type="ChEBI" id="CHEBI:47739"/>
    </ligand>
</feature>
<evidence type="ECO:0000256" key="1">
    <source>
        <dbReference type="ARBA" id="ARBA00001966"/>
    </source>
</evidence>